<organism evidence="15 16">
    <name type="scientific">Sarocladium strictum</name>
    <name type="common">Black bundle disease fungus</name>
    <name type="synonym">Acremonium strictum</name>
    <dbReference type="NCBI Taxonomy" id="5046"/>
    <lineage>
        <taxon>Eukaryota</taxon>
        <taxon>Fungi</taxon>
        <taxon>Dikarya</taxon>
        <taxon>Ascomycota</taxon>
        <taxon>Pezizomycotina</taxon>
        <taxon>Sordariomycetes</taxon>
        <taxon>Hypocreomycetidae</taxon>
        <taxon>Hypocreales</taxon>
        <taxon>Sarocladiaceae</taxon>
        <taxon>Sarocladium</taxon>
    </lineage>
</organism>
<dbReference type="GO" id="GO:0045493">
    <property type="term" value="P:xylan catabolic process"/>
    <property type="evidence" value="ECO:0007669"/>
    <property type="project" value="UniProtKB-KW"/>
</dbReference>
<dbReference type="PANTHER" id="PTHR31490">
    <property type="entry name" value="GLYCOSYL HYDROLASE"/>
    <property type="match status" value="1"/>
</dbReference>
<gene>
    <name evidence="15" type="ORF">NLU13_8500</name>
</gene>
<dbReference type="PROSITE" id="PS51760">
    <property type="entry name" value="GH10_2"/>
    <property type="match status" value="1"/>
</dbReference>
<dbReference type="AlphaFoldDB" id="A0AA39GBT0"/>
<sequence>MWSIMDNCSVATQRCGITNFPAGVSNSPSQASPQSPAQSRYDTDGHCAVTSGSFDNQTLISIMQNHITNVVSHYKGKCSHWDVVNEALNDDGTFRSDVFHATIGDAYIPIAFRAAAAADPTVKLFYNDYNLELAGAKSTAAQNIVKLIKSYGARIDAVGFQGHLVVGQVASYTEYQSNFEAFTDLGVEVAFTELDIRMELPSTTQKLQQQATDYGNVIRACALTEKCIGVTTWGLTDAHSWIPSTFSGYGDALPWDSNYQKKPAYNAILEAWGS</sequence>
<feature type="compositionally biased region" description="Low complexity" evidence="13">
    <location>
        <begin position="27"/>
        <end position="39"/>
    </location>
</feature>
<dbReference type="PANTHER" id="PTHR31490:SF35">
    <property type="entry name" value="ENDO-1,4-BETA-XYLANASE"/>
    <property type="match status" value="1"/>
</dbReference>
<feature type="domain" description="GH10" evidence="14">
    <location>
        <begin position="1"/>
        <end position="271"/>
    </location>
</feature>
<evidence type="ECO:0000256" key="2">
    <source>
        <dbReference type="ARBA" id="ARBA00004613"/>
    </source>
</evidence>
<reference evidence="15" key="1">
    <citation type="submission" date="2022-10" db="EMBL/GenBank/DDBJ databases">
        <title>Determination and structural analysis of whole genome sequence of Sarocladium strictum F4-1.</title>
        <authorList>
            <person name="Hu L."/>
            <person name="Jiang Y."/>
        </authorList>
    </citation>
    <scope>NUCLEOTIDE SEQUENCE</scope>
    <source>
        <strain evidence="15">F4-1</strain>
    </source>
</reference>
<accession>A0AA39GBT0</accession>
<evidence type="ECO:0000256" key="4">
    <source>
        <dbReference type="ARBA" id="ARBA00007495"/>
    </source>
</evidence>
<dbReference type="InterPro" id="IPR001000">
    <property type="entry name" value="GH10_dom"/>
</dbReference>
<dbReference type="InterPro" id="IPR031158">
    <property type="entry name" value="GH10_AS"/>
</dbReference>
<evidence type="ECO:0000256" key="13">
    <source>
        <dbReference type="SAM" id="MobiDB-lite"/>
    </source>
</evidence>
<comment type="similarity">
    <text evidence="4 12">Belongs to the glycosyl hydrolase 10 (cellulase F) family.</text>
</comment>
<protein>
    <recommendedName>
        <fullName evidence="12">Beta-xylanase</fullName>
        <ecNumber evidence="12">3.2.1.8</ecNumber>
    </recommendedName>
</protein>
<keyword evidence="9 12" id="KW-0326">Glycosidase</keyword>
<comment type="caution">
    <text evidence="15">The sequence shown here is derived from an EMBL/GenBank/DDBJ whole genome shotgun (WGS) entry which is preliminary data.</text>
</comment>
<comment type="pathway">
    <text evidence="3">Glycan degradation; xylan degradation.</text>
</comment>
<evidence type="ECO:0000256" key="5">
    <source>
        <dbReference type="ARBA" id="ARBA00022525"/>
    </source>
</evidence>
<evidence type="ECO:0000256" key="9">
    <source>
        <dbReference type="ARBA" id="ARBA00023295"/>
    </source>
</evidence>
<proteinExistence type="inferred from homology"/>
<keyword evidence="10 12" id="KW-0624">Polysaccharide degradation</keyword>
<comment type="catalytic activity">
    <reaction evidence="1 12">
        <text>Endohydrolysis of (1-&gt;4)-beta-D-xylosidic linkages in xylans.</text>
        <dbReference type="EC" id="3.2.1.8"/>
    </reaction>
</comment>
<keyword evidence="6" id="KW-0858">Xylan degradation</keyword>
<evidence type="ECO:0000313" key="16">
    <source>
        <dbReference type="Proteomes" id="UP001175261"/>
    </source>
</evidence>
<evidence type="ECO:0000256" key="3">
    <source>
        <dbReference type="ARBA" id="ARBA00004851"/>
    </source>
</evidence>
<keyword evidence="8 12" id="KW-0119">Carbohydrate metabolism</keyword>
<dbReference type="EMBL" id="JAPDFR010000008">
    <property type="protein sequence ID" value="KAK0384413.1"/>
    <property type="molecule type" value="Genomic_DNA"/>
</dbReference>
<dbReference type="SUPFAM" id="SSF51445">
    <property type="entry name" value="(Trans)glycosidases"/>
    <property type="match status" value="1"/>
</dbReference>
<name>A0AA39GBT0_SARSR</name>
<evidence type="ECO:0000313" key="15">
    <source>
        <dbReference type="EMBL" id="KAK0384413.1"/>
    </source>
</evidence>
<evidence type="ECO:0000256" key="10">
    <source>
        <dbReference type="ARBA" id="ARBA00023326"/>
    </source>
</evidence>
<dbReference type="GO" id="GO:0031176">
    <property type="term" value="F:endo-1,4-beta-xylanase activity"/>
    <property type="evidence" value="ECO:0007669"/>
    <property type="project" value="UniProtKB-EC"/>
</dbReference>
<feature type="active site" description="Nucleophile" evidence="11">
    <location>
        <position position="193"/>
    </location>
</feature>
<evidence type="ECO:0000256" key="1">
    <source>
        <dbReference type="ARBA" id="ARBA00000681"/>
    </source>
</evidence>
<keyword evidence="5" id="KW-0964">Secreted</keyword>
<comment type="subcellular location">
    <subcellularLocation>
        <location evidence="2">Secreted</location>
    </subcellularLocation>
</comment>
<evidence type="ECO:0000256" key="8">
    <source>
        <dbReference type="ARBA" id="ARBA00023277"/>
    </source>
</evidence>
<dbReference type="GO" id="GO:0005576">
    <property type="term" value="C:extracellular region"/>
    <property type="evidence" value="ECO:0007669"/>
    <property type="project" value="UniProtKB-SubCell"/>
</dbReference>
<keyword evidence="7 12" id="KW-0378">Hydrolase</keyword>
<keyword evidence="16" id="KW-1185">Reference proteome</keyword>
<evidence type="ECO:0000256" key="6">
    <source>
        <dbReference type="ARBA" id="ARBA00022651"/>
    </source>
</evidence>
<evidence type="ECO:0000259" key="14">
    <source>
        <dbReference type="PROSITE" id="PS51760"/>
    </source>
</evidence>
<dbReference type="Proteomes" id="UP001175261">
    <property type="component" value="Unassembled WGS sequence"/>
</dbReference>
<dbReference type="EC" id="3.2.1.8" evidence="12"/>
<dbReference type="InterPro" id="IPR017853">
    <property type="entry name" value="GH"/>
</dbReference>
<feature type="region of interest" description="Disordered" evidence="13">
    <location>
        <begin position="22"/>
        <end position="44"/>
    </location>
</feature>
<dbReference type="InterPro" id="IPR044846">
    <property type="entry name" value="GH10"/>
</dbReference>
<evidence type="ECO:0000256" key="7">
    <source>
        <dbReference type="ARBA" id="ARBA00022801"/>
    </source>
</evidence>
<dbReference type="Pfam" id="PF00331">
    <property type="entry name" value="Glyco_hydro_10"/>
    <property type="match status" value="1"/>
</dbReference>
<dbReference type="SMART" id="SM00633">
    <property type="entry name" value="Glyco_10"/>
    <property type="match status" value="1"/>
</dbReference>
<dbReference type="PROSITE" id="PS00591">
    <property type="entry name" value="GH10_1"/>
    <property type="match status" value="1"/>
</dbReference>
<dbReference type="Gene3D" id="3.20.20.80">
    <property type="entry name" value="Glycosidases"/>
    <property type="match status" value="1"/>
</dbReference>
<dbReference type="PRINTS" id="PR00134">
    <property type="entry name" value="GLHYDRLASE10"/>
</dbReference>
<evidence type="ECO:0000256" key="11">
    <source>
        <dbReference type="PROSITE-ProRule" id="PRU10061"/>
    </source>
</evidence>
<evidence type="ECO:0000256" key="12">
    <source>
        <dbReference type="RuleBase" id="RU361174"/>
    </source>
</evidence>